<dbReference type="Pfam" id="PF00534">
    <property type="entry name" value="Glycos_transf_1"/>
    <property type="match status" value="1"/>
</dbReference>
<proteinExistence type="predicted"/>
<evidence type="ECO:0000256" key="1">
    <source>
        <dbReference type="ARBA" id="ARBA00022679"/>
    </source>
</evidence>
<reference evidence="3" key="1">
    <citation type="journal article" date="2014" name="Front. Microbiol.">
        <title>High frequency of phylogenetically diverse reductive dehalogenase-homologous genes in deep subseafloor sedimentary metagenomes.</title>
        <authorList>
            <person name="Kawai M."/>
            <person name="Futagami T."/>
            <person name="Toyoda A."/>
            <person name="Takaki Y."/>
            <person name="Nishi S."/>
            <person name="Hori S."/>
            <person name="Arai W."/>
            <person name="Tsubouchi T."/>
            <person name="Morono Y."/>
            <person name="Uchiyama I."/>
            <person name="Ito T."/>
            <person name="Fujiyama A."/>
            <person name="Inagaki F."/>
            <person name="Takami H."/>
        </authorList>
    </citation>
    <scope>NUCLEOTIDE SEQUENCE</scope>
    <source>
        <strain evidence="3">Expedition CK06-06</strain>
    </source>
</reference>
<evidence type="ECO:0000259" key="2">
    <source>
        <dbReference type="Pfam" id="PF00534"/>
    </source>
</evidence>
<dbReference type="SUPFAM" id="SSF53756">
    <property type="entry name" value="UDP-Glycosyltransferase/glycogen phosphorylase"/>
    <property type="match status" value="1"/>
</dbReference>
<dbReference type="GO" id="GO:0016757">
    <property type="term" value="F:glycosyltransferase activity"/>
    <property type="evidence" value="ECO:0007669"/>
    <property type="project" value="InterPro"/>
</dbReference>
<name>X0UTA8_9ZZZZ</name>
<dbReference type="EMBL" id="BARS01015550">
    <property type="protein sequence ID" value="GAF91710.1"/>
    <property type="molecule type" value="Genomic_DNA"/>
</dbReference>
<gene>
    <name evidence="3" type="ORF">S01H1_25709</name>
</gene>
<dbReference type="CDD" id="cd03809">
    <property type="entry name" value="GT4_MtfB-like"/>
    <property type="match status" value="1"/>
</dbReference>
<accession>X0UTA8</accession>
<dbReference type="PANTHER" id="PTHR46401">
    <property type="entry name" value="GLYCOSYLTRANSFERASE WBBK-RELATED"/>
    <property type="match status" value="1"/>
</dbReference>
<dbReference type="Gene3D" id="3.40.50.2000">
    <property type="entry name" value="Glycogen Phosphorylase B"/>
    <property type="match status" value="1"/>
</dbReference>
<feature type="domain" description="Glycosyl transferase family 1" evidence="2">
    <location>
        <begin position="20"/>
        <end position="183"/>
    </location>
</feature>
<dbReference type="AlphaFoldDB" id="X0UTA8"/>
<feature type="non-terminal residue" evidence="3">
    <location>
        <position position="1"/>
    </location>
</feature>
<dbReference type="PANTHER" id="PTHR46401:SF2">
    <property type="entry name" value="GLYCOSYLTRANSFERASE WBBK-RELATED"/>
    <property type="match status" value="1"/>
</dbReference>
<evidence type="ECO:0000313" key="3">
    <source>
        <dbReference type="EMBL" id="GAF91710.1"/>
    </source>
</evidence>
<sequence length="205" mass="22518">EPYGPNETLQVEQDEKYGLQGDFILYVGGIHERKNVVGLIHAFAKLVNRSGFPGKLLVTGSVSGAPYQIKMKKLVDAAVRNIGMEGRVVFTGFISDEELDLLMRRALFLAYPSLYEGFGIPVLEAMRVGTPVLTSNLTAMPEVAGGAALLVNPHNIEDIAVAMSRLLQENELRQNLIVKGRERASSYSWQGTAQLYLDLYEGLCS</sequence>
<keyword evidence="1" id="KW-0808">Transferase</keyword>
<dbReference type="InterPro" id="IPR001296">
    <property type="entry name" value="Glyco_trans_1"/>
</dbReference>
<protein>
    <recommendedName>
        <fullName evidence="2">Glycosyl transferase family 1 domain-containing protein</fullName>
    </recommendedName>
</protein>
<organism evidence="3">
    <name type="scientific">marine sediment metagenome</name>
    <dbReference type="NCBI Taxonomy" id="412755"/>
    <lineage>
        <taxon>unclassified sequences</taxon>
        <taxon>metagenomes</taxon>
        <taxon>ecological metagenomes</taxon>
    </lineage>
</organism>
<dbReference type="GO" id="GO:0009103">
    <property type="term" value="P:lipopolysaccharide biosynthetic process"/>
    <property type="evidence" value="ECO:0007669"/>
    <property type="project" value="TreeGrafter"/>
</dbReference>
<comment type="caution">
    <text evidence="3">The sequence shown here is derived from an EMBL/GenBank/DDBJ whole genome shotgun (WGS) entry which is preliminary data.</text>
</comment>
<dbReference type="FunFam" id="3.40.50.2000:FF:000119">
    <property type="entry name" value="Glycosyl transferase group 1"/>
    <property type="match status" value="1"/>
</dbReference>